<dbReference type="EMBL" id="JBHSAY010000008">
    <property type="protein sequence ID" value="MFC4131876.1"/>
    <property type="molecule type" value="Genomic_DNA"/>
</dbReference>
<dbReference type="RefSeq" id="WP_253763428.1">
    <property type="nucleotide sequence ID" value="NZ_JAMZDZ010000001.1"/>
</dbReference>
<proteinExistence type="predicted"/>
<keyword evidence="2" id="KW-1185">Reference proteome</keyword>
<accession>A0ABV8LLN4</accession>
<reference evidence="2" key="1">
    <citation type="journal article" date="2019" name="Int. J. Syst. Evol. Microbiol.">
        <title>The Global Catalogue of Microorganisms (GCM) 10K type strain sequencing project: providing services to taxonomists for standard genome sequencing and annotation.</title>
        <authorList>
            <consortium name="The Broad Institute Genomics Platform"/>
            <consortium name="The Broad Institute Genome Sequencing Center for Infectious Disease"/>
            <person name="Wu L."/>
            <person name="Ma J."/>
        </authorList>
    </citation>
    <scope>NUCLEOTIDE SEQUENCE [LARGE SCALE GENOMIC DNA]</scope>
    <source>
        <strain evidence="2">CGMCC 4.7289</strain>
    </source>
</reference>
<sequence length="568" mass="60252">MSLVLAAGCSDDKVAEKPPTVRASVQAGQPVKLADETHHLVVEAAADALPPGDLVIAGAAPAKDKAVVRDAVSITTDSGEPVAGAVTLTFTVPATAPDTATVAYLESTTQQWIPVPSQRSGTTLTAESSHLTDFGWFDDLRLGLGQMLGTRAAAPTCGGRPAWFKDLVIVPSADAQIFACAESAGSDVRLKVVNNRAFPVGLELSAKPSSITSPMWPTTLVELLNSALTRTLKSDRTIALPPFGEVDLTYRQPTDPVHVTGYVRTDIAVALLTVLLNAALDISDFDLVMPGGKKLGVAVLNCFGSLLSSTKGLADGVRTTNRGLMITAIANLAGCFEEVFKTERAALAFKNPDTGVVRVMADKKAQYLRLSKALDAVKYYELAKAAAQLADLAIDTWSKDVREGADVSATLDSPPRILLTGTTVGKIRVDSTAADIEKRLKDLFGAPTKTSDWSSCSLGGNPEARRSLEWGALEVTIRRPGRSNAQLVGWTVRPGKLPDAVRLPYNVTTSMTVKAAMKAIPDASGEWLDTFEMYLVTTPRTSSMTWAGDRADGSGKISYISNMFEPCD</sequence>
<evidence type="ECO:0000313" key="1">
    <source>
        <dbReference type="EMBL" id="MFC4131876.1"/>
    </source>
</evidence>
<organism evidence="1 2">
    <name type="scientific">Hamadaea flava</name>
    <dbReference type="NCBI Taxonomy" id="1742688"/>
    <lineage>
        <taxon>Bacteria</taxon>
        <taxon>Bacillati</taxon>
        <taxon>Actinomycetota</taxon>
        <taxon>Actinomycetes</taxon>
        <taxon>Micromonosporales</taxon>
        <taxon>Micromonosporaceae</taxon>
        <taxon>Hamadaea</taxon>
    </lineage>
</organism>
<protein>
    <recommendedName>
        <fullName evidence="3">Lipoprotein</fullName>
    </recommendedName>
</protein>
<evidence type="ECO:0000313" key="2">
    <source>
        <dbReference type="Proteomes" id="UP001595816"/>
    </source>
</evidence>
<comment type="caution">
    <text evidence="1">The sequence shown here is derived from an EMBL/GenBank/DDBJ whole genome shotgun (WGS) entry which is preliminary data.</text>
</comment>
<name>A0ABV8LLN4_9ACTN</name>
<dbReference type="Proteomes" id="UP001595816">
    <property type="component" value="Unassembled WGS sequence"/>
</dbReference>
<gene>
    <name evidence="1" type="ORF">ACFOZ4_14805</name>
</gene>
<evidence type="ECO:0008006" key="3">
    <source>
        <dbReference type="Google" id="ProtNLM"/>
    </source>
</evidence>